<dbReference type="PANTHER" id="PTHR42924:SF3">
    <property type="entry name" value="POLYMERASE_HISTIDINOL PHOSPHATASE N-TERMINAL DOMAIN-CONTAINING PROTEIN"/>
    <property type="match status" value="1"/>
</dbReference>
<sequence length="279" mass="31807">MNKYADLHIHSSYSDGAFTPKKIMEEASNRRLHTISITDHDTLSGSILAWKMADDYPVEVIVGIEFSCVYQGEDVHVLGYFLHDVSHALNPFLEELQRKRQERAIKMVDRFGELGIDMDTMDLNAYGDSIGRPHFAKELLRLGVVKTFDEAFEKYLKPGCPCYIEKSKISVSECIKSIHENGGISVLAHPGLLEKEDTLLELLDYGPDGLEVYHSKHDQKDKIRLYNLSKDRHLLITGGSDFHEETKSRLTGIGSEKIPVRYVEALKRQIKKNMEKQQV</sequence>
<evidence type="ECO:0000313" key="2">
    <source>
        <dbReference type="EMBL" id="QSX08614.1"/>
    </source>
</evidence>
<dbReference type="SUPFAM" id="SSF89550">
    <property type="entry name" value="PHP domain-like"/>
    <property type="match status" value="1"/>
</dbReference>
<proteinExistence type="predicted"/>
<dbReference type="GO" id="GO:0035312">
    <property type="term" value="F:5'-3' DNA exonuclease activity"/>
    <property type="evidence" value="ECO:0007669"/>
    <property type="project" value="TreeGrafter"/>
</dbReference>
<evidence type="ECO:0000313" key="3">
    <source>
        <dbReference type="Proteomes" id="UP000663499"/>
    </source>
</evidence>
<evidence type="ECO:0000259" key="1">
    <source>
        <dbReference type="SMART" id="SM00481"/>
    </source>
</evidence>
<gene>
    <name evidence="2" type="ORF">J0B03_00535</name>
</gene>
<dbReference type="InterPro" id="IPR003141">
    <property type="entry name" value="Pol/His_phosphatase_N"/>
</dbReference>
<accession>A0A975AHH3</accession>
<protein>
    <submittedName>
        <fullName evidence="2">PHP domain-containing protein</fullName>
    </submittedName>
</protein>
<dbReference type="PANTHER" id="PTHR42924">
    <property type="entry name" value="EXONUCLEASE"/>
    <property type="match status" value="1"/>
</dbReference>
<dbReference type="Pfam" id="PF02811">
    <property type="entry name" value="PHP"/>
    <property type="match status" value="1"/>
</dbReference>
<name>A0A975AHH3_9FIRM</name>
<dbReference type="RefSeq" id="WP_207299955.1">
    <property type="nucleotide sequence ID" value="NZ_CP071444.1"/>
</dbReference>
<organism evidence="2 3">
    <name type="scientific">Alkalibacter rhizosphaerae</name>
    <dbReference type="NCBI Taxonomy" id="2815577"/>
    <lineage>
        <taxon>Bacteria</taxon>
        <taxon>Bacillati</taxon>
        <taxon>Bacillota</taxon>
        <taxon>Clostridia</taxon>
        <taxon>Eubacteriales</taxon>
        <taxon>Eubacteriaceae</taxon>
        <taxon>Alkalibacter</taxon>
    </lineage>
</organism>
<dbReference type="InterPro" id="IPR016195">
    <property type="entry name" value="Pol/histidinol_Pase-like"/>
</dbReference>
<dbReference type="InterPro" id="IPR004013">
    <property type="entry name" value="PHP_dom"/>
</dbReference>
<dbReference type="InterPro" id="IPR052018">
    <property type="entry name" value="PHP_domain"/>
</dbReference>
<reference evidence="2" key="1">
    <citation type="submission" date="2021-03" db="EMBL/GenBank/DDBJ databases">
        <title>Alkalibacter marinus sp. nov., isolated from tidal flat sediment.</title>
        <authorList>
            <person name="Namirimu T."/>
            <person name="Yang J.-A."/>
            <person name="Yang S.-H."/>
            <person name="Kim Y.-J."/>
            <person name="Kwon K.K."/>
        </authorList>
    </citation>
    <scope>NUCLEOTIDE SEQUENCE</scope>
    <source>
        <strain evidence="2">ES005</strain>
    </source>
</reference>
<keyword evidence="3" id="KW-1185">Reference proteome</keyword>
<feature type="domain" description="Polymerase/histidinol phosphatase N-terminal" evidence="1">
    <location>
        <begin position="5"/>
        <end position="70"/>
    </location>
</feature>
<dbReference type="Proteomes" id="UP000663499">
    <property type="component" value="Chromosome"/>
</dbReference>
<dbReference type="CDD" id="cd07438">
    <property type="entry name" value="PHP_HisPPase_AMP"/>
    <property type="match status" value="1"/>
</dbReference>
<dbReference type="SMART" id="SM00481">
    <property type="entry name" value="POLIIIAc"/>
    <property type="match status" value="1"/>
</dbReference>
<dbReference type="EMBL" id="CP071444">
    <property type="protein sequence ID" value="QSX08614.1"/>
    <property type="molecule type" value="Genomic_DNA"/>
</dbReference>
<dbReference type="Gene3D" id="1.10.150.650">
    <property type="match status" value="1"/>
</dbReference>
<dbReference type="KEGG" id="alka:J0B03_00535"/>
<dbReference type="AlphaFoldDB" id="A0A975AHH3"/>
<dbReference type="GO" id="GO:0004534">
    <property type="term" value="F:5'-3' RNA exonuclease activity"/>
    <property type="evidence" value="ECO:0007669"/>
    <property type="project" value="TreeGrafter"/>
</dbReference>
<dbReference type="Gene3D" id="3.20.20.140">
    <property type="entry name" value="Metal-dependent hydrolases"/>
    <property type="match status" value="1"/>
</dbReference>